<dbReference type="EMBL" id="LXEY01000019">
    <property type="protein sequence ID" value="OAV60613.1"/>
    <property type="molecule type" value="Genomic_DNA"/>
</dbReference>
<evidence type="ECO:0008006" key="4">
    <source>
        <dbReference type="Google" id="ProtNLM"/>
    </source>
</evidence>
<sequence>MPRIAILLIGFGMLALTACGTAHDKPIPGFQGIIPNATWSDDRSWAARIDGDYQMLFITTTGSSTCPHVIDSVQHDVEQSLLTVAAHQHKPAGGQCTMDLQPHTSFVKITEPVAPEAQVTIELEEFYGTITLTPDTSSQEDVGGIHQP</sequence>
<evidence type="ECO:0000313" key="3">
    <source>
        <dbReference type="Proteomes" id="UP000078292"/>
    </source>
</evidence>
<protein>
    <recommendedName>
        <fullName evidence="4">DUF306 domain-containing protein</fullName>
    </recommendedName>
</protein>
<dbReference type="PROSITE" id="PS51257">
    <property type="entry name" value="PROKAR_LIPOPROTEIN"/>
    <property type="match status" value="1"/>
</dbReference>
<dbReference type="Proteomes" id="UP000078292">
    <property type="component" value="Unassembled WGS sequence"/>
</dbReference>
<dbReference type="STRING" id="1837282.A6F49_11740"/>
<keyword evidence="1" id="KW-0732">Signal</keyword>
<comment type="caution">
    <text evidence="2">The sequence shown here is derived from an EMBL/GenBank/DDBJ whole genome shotgun (WGS) entry which is preliminary data.</text>
</comment>
<evidence type="ECO:0000256" key="1">
    <source>
        <dbReference type="SAM" id="SignalP"/>
    </source>
</evidence>
<reference evidence="2 3" key="1">
    <citation type="submission" date="2016-04" db="EMBL/GenBank/DDBJ databases">
        <title>First whole genome shotgun sequence of the bacterium Enteractinococcus sp. strain UASWS1574.</title>
        <authorList>
            <person name="Crovadore J."/>
            <person name="Chablais R."/>
            <person name="Lefort F."/>
        </authorList>
    </citation>
    <scope>NUCLEOTIDE SEQUENCE [LARGE SCALE GENOMIC DNA]</scope>
    <source>
        <strain evidence="2 3">UASWS1574</strain>
    </source>
</reference>
<proteinExistence type="predicted"/>
<feature type="signal peptide" evidence="1">
    <location>
        <begin position="1"/>
        <end position="24"/>
    </location>
</feature>
<dbReference type="AlphaFoldDB" id="A0A1B7LZ05"/>
<name>A0A1B7LZ05_9MICC</name>
<evidence type="ECO:0000313" key="2">
    <source>
        <dbReference type="EMBL" id="OAV60613.1"/>
    </source>
</evidence>
<feature type="chain" id="PRO_5008597198" description="DUF306 domain-containing protein" evidence="1">
    <location>
        <begin position="25"/>
        <end position="148"/>
    </location>
</feature>
<gene>
    <name evidence="2" type="ORF">A6F49_11740</name>
</gene>
<dbReference type="OrthoDB" id="4829965at2"/>
<dbReference type="RefSeq" id="WP_043058149.1">
    <property type="nucleotide sequence ID" value="NZ_LXEY01000019.1"/>
</dbReference>
<accession>A0A1B7LZ05</accession>
<organism evidence="2 3">
    <name type="scientific">Enteractinococcus helveticum</name>
    <dbReference type="NCBI Taxonomy" id="1837282"/>
    <lineage>
        <taxon>Bacteria</taxon>
        <taxon>Bacillati</taxon>
        <taxon>Actinomycetota</taxon>
        <taxon>Actinomycetes</taxon>
        <taxon>Micrococcales</taxon>
        <taxon>Micrococcaceae</taxon>
    </lineage>
</organism>
<keyword evidence="3" id="KW-1185">Reference proteome</keyword>